<dbReference type="Proteomes" id="UP000095605">
    <property type="component" value="Unassembled WGS sequence"/>
</dbReference>
<dbReference type="AlphaFoldDB" id="A0A1E5RKE1"/>
<comment type="caution">
    <text evidence="2">The sequence shown here is derived from an EMBL/GenBank/DDBJ whole genome shotgun (WGS) entry which is preliminary data.</text>
</comment>
<dbReference type="InterPro" id="IPR021102">
    <property type="entry name" value="PNGase_A"/>
</dbReference>
<dbReference type="PANTHER" id="PTHR31104">
    <property type="entry name" value="PEPTIDE-N4-(N-ACETYL-BETA-GLUCOSAMINYL)ASPARAGINE AMIDASE A PROTEIN"/>
    <property type="match status" value="1"/>
</dbReference>
<keyword evidence="3" id="KW-1185">Reference proteome</keyword>
<gene>
    <name evidence="2" type="ORF">AWRI3578_g1571</name>
</gene>
<feature type="domain" description="Peptide N-acetyl-beta-D-glucosaminyl asparaginase amidase A N-terminal" evidence="1">
    <location>
        <begin position="111"/>
        <end position="454"/>
    </location>
</feature>
<reference evidence="3" key="1">
    <citation type="journal article" date="2016" name="Genome Announc.">
        <title>Genome sequences of three species of Hanseniaspora isolated from spontaneous wine fermentations.</title>
        <authorList>
            <person name="Sternes P.R."/>
            <person name="Lee D."/>
            <person name="Kutyna D.R."/>
            <person name="Borneman A.R."/>
        </authorList>
    </citation>
    <scope>NUCLEOTIDE SEQUENCE [LARGE SCALE GENOMIC DNA]</scope>
    <source>
        <strain evidence="3">AWRI3578</strain>
    </source>
</reference>
<name>A0A1E5RKE1_9ASCO</name>
<evidence type="ECO:0000313" key="3">
    <source>
        <dbReference type="Proteomes" id="UP000095605"/>
    </source>
</evidence>
<proteinExistence type="predicted"/>
<dbReference type="OrthoDB" id="1612078at2759"/>
<dbReference type="InterPro" id="IPR056948">
    <property type="entry name" value="PNGaseA_N"/>
</dbReference>
<evidence type="ECO:0000313" key="2">
    <source>
        <dbReference type="EMBL" id="OEJ87355.1"/>
    </source>
</evidence>
<accession>A0A1E5RKE1</accession>
<sequence length="666" mass="76800">MLNIKDYYNPPAFNGETDTLLPTNNATKKRQSIYDKYKTKVILLLLFYIAFFRLSISYKYCDNDENCSTKSLNAFNFIKEAILHKQNPISHNPFTKVSKSFDILKPETQSNKYDKHVFTHELLIDEEFGHTWGKLATKTFNPSDIPDDYDFIEMTLDVSINGTQYDRLINMYLNNVMIWRSSTIEPLNRQQTKSRVRKDISRYIALFKNEKEIELKFQLDNIIARDLDGIFTVNLKIDYYLKNKDKFKDKIPKLNNLEKSLLNSLNPYDPPDRIKPLFLNKQSNKAPLLRFPVTSNKNKPYKLESLDIHEGSQKYAMELFISGNAAEEFWYSNVLDAYNGKFDDYGYSTLGHGPVRYLNVYLCNSLDTIKIFNSIPIPVVFTGGFSPSLWKPVVSLGCFDLKGIYIDLTPYLQFLVLDDYFLEFEVVSSNIEEFDSSIGDNWLISGNLMEWDQHDLIFKNIIKEMPLIEEYQASAEDTDSSLKQNVTSASVLSKEFGFQFEEKDYVLQVTYNNSLNSHIHLKEYGSDETSILSIQQFKSYTVLDELTKEIVLTGDDNTSYAFIESLKTSDETKSQDSKFDTNAVTTYDRYVKMYNARKDKSVDILQVSASQSGDAVYHVSLKKGNSGSGSSVHAVKINRIWPFSHSYSRDVVVAKNKVIIDVHKEK</sequence>
<protein>
    <submittedName>
        <fullName evidence="2">Peptide-N4-(N-acetyl-beta-glucosaminyl)asparagine amidase A</fullName>
    </submittedName>
</protein>
<dbReference type="EMBL" id="LPNL01000004">
    <property type="protein sequence ID" value="OEJ87355.1"/>
    <property type="molecule type" value="Genomic_DNA"/>
</dbReference>
<evidence type="ECO:0000259" key="1">
    <source>
        <dbReference type="Pfam" id="PF12222"/>
    </source>
</evidence>
<dbReference type="Pfam" id="PF12222">
    <property type="entry name" value="PNGaseA"/>
    <property type="match status" value="1"/>
</dbReference>
<organism evidence="2 3">
    <name type="scientific">Hanseniaspora opuntiae</name>
    <dbReference type="NCBI Taxonomy" id="211096"/>
    <lineage>
        <taxon>Eukaryota</taxon>
        <taxon>Fungi</taxon>
        <taxon>Dikarya</taxon>
        <taxon>Ascomycota</taxon>
        <taxon>Saccharomycotina</taxon>
        <taxon>Saccharomycetes</taxon>
        <taxon>Saccharomycodales</taxon>
        <taxon>Saccharomycodaceae</taxon>
        <taxon>Hanseniaspora</taxon>
    </lineage>
</organism>